<proteinExistence type="predicted"/>
<dbReference type="PANTHER" id="PTHR23118">
    <property type="entry name" value="ATP-CITRATE SYNTHASE"/>
    <property type="match status" value="1"/>
</dbReference>
<gene>
    <name evidence="1" type="ORF">DFP72DRAFT_1071553</name>
</gene>
<dbReference type="GO" id="GO:0006085">
    <property type="term" value="P:acetyl-CoA biosynthetic process"/>
    <property type="evidence" value="ECO:0007669"/>
    <property type="project" value="TreeGrafter"/>
</dbReference>
<protein>
    <submittedName>
        <fullName evidence="1">Uncharacterized protein</fullName>
    </submittedName>
</protein>
<dbReference type="GO" id="GO:0003878">
    <property type="term" value="F:ATP citrate synthase activity"/>
    <property type="evidence" value="ECO:0007669"/>
    <property type="project" value="TreeGrafter"/>
</dbReference>
<evidence type="ECO:0000313" key="2">
    <source>
        <dbReference type="Proteomes" id="UP000521943"/>
    </source>
</evidence>
<reference evidence="1 2" key="1">
    <citation type="submission" date="2020-07" db="EMBL/GenBank/DDBJ databases">
        <title>Comparative genomics of pyrophilous fungi reveals a link between fire events and developmental genes.</title>
        <authorList>
            <consortium name="DOE Joint Genome Institute"/>
            <person name="Steindorff A.S."/>
            <person name="Carver A."/>
            <person name="Calhoun S."/>
            <person name="Stillman K."/>
            <person name="Liu H."/>
            <person name="Lipzen A."/>
            <person name="Pangilinan J."/>
            <person name="Labutti K."/>
            <person name="Bruns T.D."/>
            <person name="Grigoriev I.V."/>
        </authorList>
    </citation>
    <scope>NUCLEOTIDE SEQUENCE [LARGE SCALE GENOMIC DNA]</scope>
    <source>
        <strain evidence="1 2">CBS 144469</strain>
    </source>
</reference>
<dbReference type="EMBL" id="JACGCI010000051">
    <property type="protein sequence ID" value="KAF6751355.1"/>
    <property type="molecule type" value="Genomic_DNA"/>
</dbReference>
<organism evidence="1 2">
    <name type="scientific">Ephemerocybe angulata</name>
    <dbReference type="NCBI Taxonomy" id="980116"/>
    <lineage>
        <taxon>Eukaryota</taxon>
        <taxon>Fungi</taxon>
        <taxon>Dikarya</taxon>
        <taxon>Basidiomycota</taxon>
        <taxon>Agaricomycotina</taxon>
        <taxon>Agaricomycetes</taxon>
        <taxon>Agaricomycetidae</taxon>
        <taxon>Agaricales</taxon>
        <taxon>Agaricineae</taxon>
        <taxon>Psathyrellaceae</taxon>
        <taxon>Ephemerocybe</taxon>
    </lineage>
</organism>
<dbReference type="AlphaFoldDB" id="A0A8H6M1W0"/>
<dbReference type="InterPro" id="IPR002020">
    <property type="entry name" value="Citrate_synthase"/>
</dbReference>
<sequence>MVRDEAAAMFSDARDMGLMPREFVDQARKQNKLISGIGHKIKSVNNPDLRVKGPPLYGNLFRIYHL</sequence>
<keyword evidence="2" id="KW-1185">Reference proteome</keyword>
<dbReference type="InterPro" id="IPR036969">
    <property type="entry name" value="Citrate_synthase_sf"/>
</dbReference>
<dbReference type="Proteomes" id="UP000521943">
    <property type="component" value="Unassembled WGS sequence"/>
</dbReference>
<dbReference type="PANTHER" id="PTHR23118:SF42">
    <property type="entry name" value="ATP-CITRATE SYNTHASE"/>
    <property type="match status" value="1"/>
</dbReference>
<evidence type="ECO:0000313" key="1">
    <source>
        <dbReference type="EMBL" id="KAF6751355.1"/>
    </source>
</evidence>
<dbReference type="OrthoDB" id="3261737at2759"/>
<dbReference type="GO" id="GO:0005829">
    <property type="term" value="C:cytosol"/>
    <property type="evidence" value="ECO:0007669"/>
    <property type="project" value="TreeGrafter"/>
</dbReference>
<name>A0A8H6M1W0_9AGAR</name>
<dbReference type="GO" id="GO:0006633">
    <property type="term" value="P:fatty acid biosynthetic process"/>
    <property type="evidence" value="ECO:0007669"/>
    <property type="project" value="TreeGrafter"/>
</dbReference>
<accession>A0A8H6M1W0</accession>
<comment type="caution">
    <text evidence="1">The sequence shown here is derived from an EMBL/GenBank/DDBJ whole genome shotgun (WGS) entry which is preliminary data.</text>
</comment>
<dbReference type="SUPFAM" id="SSF48256">
    <property type="entry name" value="Citrate synthase"/>
    <property type="match status" value="1"/>
</dbReference>